<dbReference type="InterPro" id="IPR023358">
    <property type="entry name" value="Peptidase_M18_dom2"/>
</dbReference>
<dbReference type="Gene3D" id="2.30.250.10">
    <property type="entry name" value="Aminopeptidase i, Domain 2"/>
    <property type="match status" value="1"/>
</dbReference>
<evidence type="ECO:0000256" key="7">
    <source>
        <dbReference type="ARBA" id="ARBA00022833"/>
    </source>
</evidence>
<sequence>MGTTEHTKRLLDLIEKSTSAYHTAEAARELLVEAGFTELFMKDSWTLERGGKYVVKQYGSGLFAFTVGRQAEASDGFRIGAAHGDFPGLHIKPNPEIFADGYVKLDVEGYGSVNLMSWLDRPLSVAGKVALRSENPFEPDVRLVDLKKPVLIIPNVAVHLDREMNKGMELTKQLHMQPIMGLAEKKEDIKDALKGMIAEELGVSAGDILDYELNIYNPEAGMVIGSGEEFLSAPRLDNLTSVEALVSGIEDSVRDRGINVIAVFDHEEIGSRTKQGAASTLLGILLEKIYGSLGFSDMEYKSALMNTLLMSVDVSHALHPAHESKYDPMNKNILNKGFSIKQACSQSYATDSEAIAVVQQICDKEGIAYQKFVNHSDQVGGSTLGNIASAMIPVRTVDMGVPLLAMHSSRELIGVKDQKSLADFLKAYYTI</sequence>
<keyword evidence="8 9" id="KW-0482">Metalloprotease</keyword>
<accession>A0ABS8DFV6</accession>
<keyword evidence="4 9" id="KW-0645">Protease</keyword>
<comment type="caution">
    <text evidence="11">The sequence shown here is derived from an EMBL/GenBank/DDBJ whole genome shotgun (WGS) entry which is preliminary data.</text>
</comment>
<dbReference type="PRINTS" id="PR00932">
    <property type="entry name" value="AMINO1PTASE"/>
</dbReference>
<keyword evidence="6 9" id="KW-0378">Hydrolase</keyword>
<evidence type="ECO:0000256" key="4">
    <source>
        <dbReference type="ARBA" id="ARBA00022670"/>
    </source>
</evidence>
<dbReference type="EC" id="3.4.11.-" evidence="10"/>
<evidence type="ECO:0000313" key="11">
    <source>
        <dbReference type="EMBL" id="MCB7387291.1"/>
    </source>
</evidence>
<dbReference type="Pfam" id="PF02127">
    <property type="entry name" value="Peptidase_M18"/>
    <property type="match status" value="1"/>
</dbReference>
<name>A0ABS8DFV6_9FIRM</name>
<evidence type="ECO:0000256" key="1">
    <source>
        <dbReference type="ARBA" id="ARBA00001947"/>
    </source>
</evidence>
<keyword evidence="7 9" id="KW-0862">Zinc</keyword>
<protein>
    <recommendedName>
        <fullName evidence="10">M18 family aminopeptidase</fullName>
        <ecNumber evidence="10">3.4.11.-</ecNumber>
    </recommendedName>
</protein>
<evidence type="ECO:0000256" key="3">
    <source>
        <dbReference type="ARBA" id="ARBA00022438"/>
    </source>
</evidence>
<dbReference type="Gene3D" id="3.40.630.10">
    <property type="entry name" value="Zn peptidases"/>
    <property type="match status" value="1"/>
</dbReference>
<evidence type="ECO:0000256" key="10">
    <source>
        <dbReference type="RuleBase" id="RU004387"/>
    </source>
</evidence>
<keyword evidence="12" id="KW-1185">Reference proteome</keyword>
<reference evidence="11 12" key="1">
    <citation type="submission" date="2021-10" db="EMBL/GenBank/DDBJ databases">
        <title>Collection of gut derived symbiotic bacterial strains cultured from healthy donors.</title>
        <authorList>
            <person name="Lin H."/>
            <person name="Littmann E."/>
            <person name="Kohout C."/>
            <person name="Pamer E.G."/>
        </authorList>
    </citation>
    <scope>NUCLEOTIDE SEQUENCE [LARGE SCALE GENOMIC DNA]</scope>
    <source>
        <strain evidence="11 12">DFI.1.165</strain>
    </source>
</reference>
<evidence type="ECO:0000256" key="8">
    <source>
        <dbReference type="ARBA" id="ARBA00023049"/>
    </source>
</evidence>
<evidence type="ECO:0000313" key="12">
    <source>
        <dbReference type="Proteomes" id="UP001299546"/>
    </source>
</evidence>
<dbReference type="EMBL" id="JAJCIS010000003">
    <property type="protein sequence ID" value="MCB7387291.1"/>
    <property type="molecule type" value="Genomic_DNA"/>
</dbReference>
<organism evidence="11 12">
    <name type="scientific">Bariatricus massiliensis</name>
    <dbReference type="NCBI Taxonomy" id="1745713"/>
    <lineage>
        <taxon>Bacteria</taxon>
        <taxon>Bacillati</taxon>
        <taxon>Bacillota</taxon>
        <taxon>Clostridia</taxon>
        <taxon>Lachnospirales</taxon>
        <taxon>Lachnospiraceae</taxon>
        <taxon>Bariatricus</taxon>
    </lineage>
</organism>
<dbReference type="GO" id="GO:0004177">
    <property type="term" value="F:aminopeptidase activity"/>
    <property type="evidence" value="ECO:0007669"/>
    <property type="project" value="UniProtKB-KW"/>
</dbReference>
<dbReference type="InterPro" id="IPR001948">
    <property type="entry name" value="Peptidase_M18"/>
</dbReference>
<comment type="similarity">
    <text evidence="2 9">Belongs to the peptidase M18 family.</text>
</comment>
<comment type="cofactor">
    <cofactor evidence="1 10">
        <name>Zn(2+)</name>
        <dbReference type="ChEBI" id="CHEBI:29105"/>
    </cofactor>
</comment>
<proteinExistence type="inferred from homology"/>
<keyword evidence="5 9" id="KW-0479">Metal-binding</keyword>
<dbReference type="RefSeq" id="WP_066734204.1">
    <property type="nucleotide sequence ID" value="NZ_JAJCIQ010000003.1"/>
</dbReference>
<dbReference type="SUPFAM" id="SSF101821">
    <property type="entry name" value="Aminopeptidase/glucanase lid domain"/>
    <property type="match status" value="1"/>
</dbReference>
<dbReference type="SUPFAM" id="SSF53187">
    <property type="entry name" value="Zn-dependent exopeptidases"/>
    <property type="match status" value="1"/>
</dbReference>
<dbReference type="NCBIfam" id="NF002759">
    <property type="entry name" value="PRK02813.1"/>
    <property type="match status" value="1"/>
</dbReference>
<dbReference type="PANTHER" id="PTHR28570:SF3">
    <property type="entry name" value="ASPARTYL AMINOPEPTIDASE"/>
    <property type="match status" value="1"/>
</dbReference>
<evidence type="ECO:0000256" key="6">
    <source>
        <dbReference type="ARBA" id="ARBA00022801"/>
    </source>
</evidence>
<gene>
    <name evidence="11" type="ORF">LIZ65_08315</name>
</gene>
<dbReference type="PANTHER" id="PTHR28570">
    <property type="entry name" value="ASPARTYL AMINOPEPTIDASE"/>
    <property type="match status" value="1"/>
</dbReference>
<evidence type="ECO:0000256" key="2">
    <source>
        <dbReference type="ARBA" id="ARBA00008290"/>
    </source>
</evidence>
<keyword evidence="3 9" id="KW-0031">Aminopeptidase</keyword>
<dbReference type="Proteomes" id="UP001299546">
    <property type="component" value="Unassembled WGS sequence"/>
</dbReference>
<evidence type="ECO:0000256" key="5">
    <source>
        <dbReference type="ARBA" id="ARBA00022723"/>
    </source>
</evidence>
<evidence type="ECO:0000256" key="9">
    <source>
        <dbReference type="RuleBase" id="RU004386"/>
    </source>
</evidence>